<dbReference type="HOGENOM" id="CLU_366325_0_0_10"/>
<dbReference type="InterPro" id="IPR013408">
    <property type="entry name" value="Cas10/Csm1"/>
</dbReference>
<keyword evidence="2" id="KW-0547">Nucleotide-binding</keyword>
<dbReference type="InterPro" id="IPR043128">
    <property type="entry name" value="Rev_trsase/Diguanyl_cyclase"/>
</dbReference>
<dbReference type="KEGG" id="pph:Ppha_2454"/>
<dbReference type="InterPro" id="IPR054767">
    <property type="entry name" value="Cas10-Cmr2_palm2"/>
</dbReference>
<accession>B4SEW3</accession>
<dbReference type="Pfam" id="PF22335">
    <property type="entry name" value="Cas10-Cmr2_palm2"/>
    <property type="match status" value="1"/>
</dbReference>
<dbReference type="NCBIfam" id="TIGR02578">
    <property type="entry name" value="cas_TM1811_Csm1"/>
    <property type="match status" value="1"/>
</dbReference>
<sequence>MVPTGHNIVELGIKLLKEKKIAISAFAEAFSLAGVTATELKLAPLKSVFGGDRYFEPKELSAFDINYPTLDSIDYFNNVTLDVIGNCLASLERFGSFVATDIDNTIPVYDLFKTAAAIQNCLNNELKDNPFLLVSADFSGIQDTVYTISSKGALKTLRARSFMLELLTEHIVYEILHACGSERYAIIYSGGGGFSLLLPNIAGNVKAIDGYREVLNKWALQEFSGKFFIAMDALVFNEEKLKDKGIFKKLRQEQSDNLDRQKSRKFLRQLDKLFKPEMPEQVNLQTECQITRRDDLPNKEMRDLGSGEKMPEHNPDMTKTWVSESCYRQYRLGDKLIGTKYVCRRKIAKDDRSGFVQLPTMKSTPTKLSFCYYVVSSKLIHNSDAIWCINSWTERESSRTLLYSNYVRKYGDLTAYTKKLGNESHTNVEERQAKDTDTATFEGLAASSCGADLIGALRMDVDNMGDLFRNIESFAALSTKSRMLNLFFKVYLNQICAGHLGSRLSPTDIVGKNYTEKNAAEENKGRNVSVIYAGGDDLFILGAWDETTELAFDIQRCFALFTGGMFDTTKKIISGGQGISGGLTLHQPKFPLYQMAIKSGEAESVAKHAKVQKNCFTPFLLALDHVDKGYEFYNNQTVRIIDWNDPTFFGLLENLVVLTEKHITGNQIDTIKLEAVSKGFIYKLFEVARVWVAEGTLYLPRLRYIFSRLEKQYIDNKDTHKQAGIQSLRSILFSSIKHEREKSIKRMTLTLNWFEQLQRNK</sequence>
<dbReference type="PANTHER" id="PTHR36528">
    <property type="entry name" value="CRISPR SYSTEM SINGLE-STRAND-SPECIFIC DEOXYRIBONUCLEASE CAS10/CSM1 (SUBTYPE III-A)"/>
    <property type="match status" value="1"/>
</dbReference>
<evidence type="ECO:0000313" key="6">
    <source>
        <dbReference type="EMBL" id="ACF44639.1"/>
    </source>
</evidence>
<evidence type="ECO:0000313" key="7">
    <source>
        <dbReference type="Proteomes" id="UP000002724"/>
    </source>
</evidence>
<reference evidence="6 7" key="1">
    <citation type="submission" date="2008-06" db="EMBL/GenBank/DDBJ databases">
        <title>Complete sequence of Pelodictyon phaeoclathratiforme BU-1.</title>
        <authorList>
            <consortium name="US DOE Joint Genome Institute"/>
            <person name="Lucas S."/>
            <person name="Copeland A."/>
            <person name="Lapidus A."/>
            <person name="Glavina del Rio T."/>
            <person name="Dalin E."/>
            <person name="Tice H."/>
            <person name="Bruce D."/>
            <person name="Goodwin L."/>
            <person name="Pitluck S."/>
            <person name="Schmutz J."/>
            <person name="Larimer F."/>
            <person name="Land M."/>
            <person name="Hauser L."/>
            <person name="Kyrpides N."/>
            <person name="Mikhailova N."/>
            <person name="Liu Z."/>
            <person name="Li T."/>
            <person name="Zhao F."/>
            <person name="Overmann J."/>
            <person name="Bryant D.A."/>
            <person name="Richardson P."/>
        </authorList>
    </citation>
    <scope>NUCLEOTIDE SEQUENCE [LARGE SCALE GENOMIC DNA]</scope>
    <source>
        <strain evidence="7">DSM 5477 / BU-1</strain>
    </source>
</reference>
<dbReference type="EMBL" id="CP001110">
    <property type="protein sequence ID" value="ACF44639.1"/>
    <property type="molecule type" value="Genomic_DNA"/>
</dbReference>
<evidence type="ECO:0000256" key="2">
    <source>
        <dbReference type="ARBA" id="ARBA00022741"/>
    </source>
</evidence>
<evidence type="ECO:0000256" key="1">
    <source>
        <dbReference type="ARBA" id="ARBA00022679"/>
    </source>
</evidence>
<dbReference type="GO" id="GO:0000166">
    <property type="term" value="F:nucleotide binding"/>
    <property type="evidence" value="ECO:0007669"/>
    <property type="project" value="UniProtKB-KW"/>
</dbReference>
<name>B4SEW3_PELPB</name>
<dbReference type="InterPro" id="IPR052117">
    <property type="entry name" value="Cas10/Csm1_subtype-III-A"/>
</dbReference>
<feature type="domain" description="Csm1 subunit" evidence="4">
    <location>
        <begin position="148"/>
        <end position="241"/>
    </location>
</feature>
<dbReference type="Pfam" id="PF18211">
    <property type="entry name" value="Csm1_B"/>
    <property type="match status" value="1"/>
</dbReference>
<dbReference type="OrthoDB" id="9768769at2"/>
<protein>
    <submittedName>
        <fullName evidence="6">CRISPR-associated protein, Csm1 family</fullName>
    </submittedName>
</protein>
<dbReference type="PANTHER" id="PTHR36528:SF1">
    <property type="entry name" value="CRISPR SYSTEM SINGLE-STRAND-SPECIFIC DEOXYRIBONUCLEASE CAS10_CSM1 (SUBTYPE III-A)"/>
    <property type="match status" value="1"/>
</dbReference>
<feature type="domain" description="Cas10/Cmr2 second palm" evidence="5">
    <location>
        <begin position="454"/>
        <end position="615"/>
    </location>
</feature>
<dbReference type="STRING" id="324925.Ppha_2454"/>
<keyword evidence="3" id="KW-0051">Antiviral defense</keyword>
<keyword evidence="7" id="KW-1185">Reference proteome</keyword>
<proteinExistence type="predicted"/>
<dbReference type="eggNOG" id="COG1353">
    <property type="taxonomic scope" value="Bacteria"/>
</dbReference>
<organism evidence="6 7">
    <name type="scientific">Pelodictyon phaeoclathratiforme (strain DSM 5477 / BU-1)</name>
    <dbReference type="NCBI Taxonomy" id="324925"/>
    <lineage>
        <taxon>Bacteria</taxon>
        <taxon>Pseudomonadati</taxon>
        <taxon>Chlorobiota</taxon>
        <taxon>Chlorobiia</taxon>
        <taxon>Chlorobiales</taxon>
        <taxon>Chlorobiaceae</taxon>
        <taxon>Chlorobium/Pelodictyon group</taxon>
        <taxon>Pelodictyon</taxon>
    </lineage>
</organism>
<evidence type="ECO:0000259" key="5">
    <source>
        <dbReference type="Pfam" id="PF22335"/>
    </source>
</evidence>
<evidence type="ECO:0000256" key="3">
    <source>
        <dbReference type="ARBA" id="ARBA00023118"/>
    </source>
</evidence>
<dbReference type="GO" id="GO:0016740">
    <property type="term" value="F:transferase activity"/>
    <property type="evidence" value="ECO:0007669"/>
    <property type="project" value="UniProtKB-KW"/>
</dbReference>
<dbReference type="AlphaFoldDB" id="B4SEW3"/>
<dbReference type="Proteomes" id="UP000002724">
    <property type="component" value="Chromosome"/>
</dbReference>
<dbReference type="RefSeq" id="WP_012509113.1">
    <property type="nucleotide sequence ID" value="NC_011060.1"/>
</dbReference>
<keyword evidence="1" id="KW-0808">Transferase</keyword>
<gene>
    <name evidence="6" type="ordered locus">Ppha_2454</name>
</gene>
<dbReference type="Gene3D" id="3.30.70.270">
    <property type="match status" value="1"/>
</dbReference>
<evidence type="ECO:0000259" key="4">
    <source>
        <dbReference type="Pfam" id="PF18211"/>
    </source>
</evidence>
<dbReference type="GO" id="GO:0051607">
    <property type="term" value="P:defense response to virus"/>
    <property type="evidence" value="ECO:0007669"/>
    <property type="project" value="UniProtKB-KW"/>
</dbReference>
<dbReference type="InterPro" id="IPR041062">
    <property type="entry name" value="Csm1_B"/>
</dbReference>